<dbReference type="SMART" id="SM00331">
    <property type="entry name" value="PP2C_SIG"/>
    <property type="match status" value="1"/>
</dbReference>
<dbReference type="Proteomes" id="UP000229897">
    <property type="component" value="Chromosome"/>
</dbReference>
<proteinExistence type="predicted"/>
<dbReference type="InterPro" id="IPR036457">
    <property type="entry name" value="PPM-type-like_dom_sf"/>
</dbReference>
<reference evidence="2" key="1">
    <citation type="submission" date="2017-10" db="EMBL/GenBank/DDBJ databases">
        <title>Massilia psychrophilum sp. nov., a novel purple-pigmented bacterium isolated from Tianshan glacier, Xinjiang Municipality, China.</title>
        <authorList>
            <person name="Wang H."/>
        </authorList>
    </citation>
    <scope>NUCLEOTIDE SEQUENCE [LARGE SCALE GENOMIC DNA]</scope>
    <source>
        <strain evidence="2">B2</strain>
    </source>
</reference>
<dbReference type="OrthoDB" id="9801841at2"/>
<organism evidence="2 3">
    <name type="scientific">Massilia violaceinigra</name>
    <dbReference type="NCBI Taxonomy" id="2045208"/>
    <lineage>
        <taxon>Bacteria</taxon>
        <taxon>Pseudomonadati</taxon>
        <taxon>Pseudomonadota</taxon>
        <taxon>Betaproteobacteria</taxon>
        <taxon>Burkholderiales</taxon>
        <taxon>Oxalobacteraceae</taxon>
        <taxon>Telluria group</taxon>
        <taxon>Massilia</taxon>
    </lineage>
</organism>
<dbReference type="SMART" id="SM00332">
    <property type="entry name" value="PP2Cc"/>
    <property type="match status" value="1"/>
</dbReference>
<dbReference type="EMBL" id="CP024608">
    <property type="protein sequence ID" value="ATQ77447.1"/>
    <property type="molecule type" value="Genomic_DNA"/>
</dbReference>
<dbReference type="SUPFAM" id="SSF81606">
    <property type="entry name" value="PP2C-like"/>
    <property type="match status" value="1"/>
</dbReference>
<evidence type="ECO:0000313" key="3">
    <source>
        <dbReference type="Proteomes" id="UP000229897"/>
    </source>
</evidence>
<dbReference type="PROSITE" id="PS51746">
    <property type="entry name" value="PPM_2"/>
    <property type="match status" value="1"/>
</dbReference>
<dbReference type="Gene3D" id="3.60.40.10">
    <property type="entry name" value="PPM-type phosphatase domain"/>
    <property type="match status" value="1"/>
</dbReference>
<name>A0A2D2DR37_9BURK</name>
<dbReference type="PANTHER" id="PTHR47992">
    <property type="entry name" value="PROTEIN PHOSPHATASE"/>
    <property type="match status" value="1"/>
</dbReference>
<dbReference type="KEGG" id="mass:CR152_25295"/>
<dbReference type="InterPro" id="IPR015655">
    <property type="entry name" value="PP2C"/>
</dbReference>
<dbReference type="CDD" id="cd00143">
    <property type="entry name" value="PP2Cc"/>
    <property type="match status" value="1"/>
</dbReference>
<dbReference type="Pfam" id="PF13672">
    <property type="entry name" value="PP2C_2"/>
    <property type="match status" value="1"/>
</dbReference>
<evidence type="ECO:0000313" key="2">
    <source>
        <dbReference type="EMBL" id="ATQ77447.1"/>
    </source>
</evidence>
<sequence length="300" mass="31280">MRPLPTIGAGPPSGAALYFWKQLSPSAPHRLAAGTAFGMTDTGTVRPSNEDNFLIDAALGLVAVADGMGGHDSGEVASADALTSLAQFLHASTDADSKGVAPNFRPSPFDPGATDLDGIASEAALAAMVTVHDAVEYANQRMYQTNLANRRGDGGGMGTTLTGLWQPEPGGPLLVFHVGDSRLYCFRAGRLTQLTRDQTMYQEAIEAGATGHLPPRNLLLQALGPSCDVHPDLRIQAVEAGDVYLLCSDGLYGATSDERIAALLAGASADRLGDCCKELIATALQDGSRDNVTVVLLQCD</sequence>
<gene>
    <name evidence="2" type="ORF">CR152_25295</name>
</gene>
<dbReference type="AlphaFoldDB" id="A0A2D2DR37"/>
<dbReference type="GO" id="GO:0004722">
    <property type="term" value="F:protein serine/threonine phosphatase activity"/>
    <property type="evidence" value="ECO:0007669"/>
    <property type="project" value="InterPro"/>
</dbReference>
<feature type="domain" description="PPM-type phosphatase" evidence="1">
    <location>
        <begin position="36"/>
        <end position="299"/>
    </location>
</feature>
<keyword evidence="3" id="KW-1185">Reference proteome</keyword>
<evidence type="ECO:0000259" key="1">
    <source>
        <dbReference type="PROSITE" id="PS51746"/>
    </source>
</evidence>
<accession>A0A2D2DR37</accession>
<protein>
    <submittedName>
        <fullName evidence="2">Serine/threonine protein phosphatase</fullName>
    </submittedName>
</protein>
<dbReference type="InterPro" id="IPR001932">
    <property type="entry name" value="PPM-type_phosphatase-like_dom"/>
</dbReference>